<dbReference type="Proteomes" id="UP000036987">
    <property type="component" value="Unassembled WGS sequence"/>
</dbReference>
<dbReference type="EMBL" id="LFYR01002227">
    <property type="protein sequence ID" value="KMZ56081.1"/>
    <property type="molecule type" value="Genomic_DNA"/>
</dbReference>
<evidence type="ECO:0000256" key="6">
    <source>
        <dbReference type="ARBA" id="ARBA00023163"/>
    </source>
</evidence>
<evidence type="ECO:0000256" key="2">
    <source>
        <dbReference type="ARBA" id="ARBA00006074"/>
    </source>
</evidence>
<evidence type="ECO:0000256" key="10">
    <source>
        <dbReference type="SAM" id="MobiDB-lite"/>
    </source>
</evidence>
<reference evidence="13" key="1">
    <citation type="journal article" date="2016" name="Nature">
        <title>The genome of the seagrass Zostera marina reveals angiosperm adaptation to the sea.</title>
        <authorList>
            <person name="Olsen J.L."/>
            <person name="Rouze P."/>
            <person name="Verhelst B."/>
            <person name="Lin Y.-C."/>
            <person name="Bayer T."/>
            <person name="Collen J."/>
            <person name="Dattolo E."/>
            <person name="De Paoli E."/>
            <person name="Dittami S."/>
            <person name="Maumus F."/>
            <person name="Michel G."/>
            <person name="Kersting A."/>
            <person name="Lauritano C."/>
            <person name="Lohaus R."/>
            <person name="Toepel M."/>
            <person name="Tonon T."/>
            <person name="Vanneste K."/>
            <person name="Amirebrahimi M."/>
            <person name="Brakel J."/>
            <person name="Bostroem C."/>
            <person name="Chovatia M."/>
            <person name="Grimwood J."/>
            <person name="Jenkins J.W."/>
            <person name="Jueterbock A."/>
            <person name="Mraz A."/>
            <person name="Stam W.T."/>
            <person name="Tice H."/>
            <person name="Bornberg-Bauer E."/>
            <person name="Green P.J."/>
            <person name="Pearson G.A."/>
            <person name="Procaccini G."/>
            <person name="Duarte C.M."/>
            <person name="Schmutz J."/>
            <person name="Reusch T.B.H."/>
            <person name="Van de Peer Y."/>
        </authorList>
    </citation>
    <scope>NUCLEOTIDE SEQUENCE [LARGE SCALE GENOMIC DNA]</scope>
    <source>
        <strain evidence="13">cv. Finnish</strain>
    </source>
</reference>
<feature type="compositionally biased region" description="Low complexity" evidence="10">
    <location>
        <begin position="68"/>
        <end position="78"/>
    </location>
</feature>
<dbReference type="PANTHER" id="PTHR45714">
    <property type="entry name" value="HOMEOBOX-LEUCINE ZIPPER PROTEIN HAT14"/>
    <property type="match status" value="1"/>
</dbReference>
<dbReference type="PANTHER" id="PTHR45714:SF11">
    <property type="entry name" value="HOMEOBOX-LEUCINE ZIPPER PROTEIN HAT3"/>
    <property type="match status" value="1"/>
</dbReference>
<dbReference type="GO" id="GO:0000981">
    <property type="term" value="F:DNA-binding transcription factor activity, RNA polymerase II-specific"/>
    <property type="evidence" value="ECO:0007669"/>
    <property type="project" value="InterPro"/>
</dbReference>
<protein>
    <submittedName>
        <fullName evidence="12">Homeobox-leucine zipper protein HAT3</fullName>
    </submittedName>
</protein>
<dbReference type="SUPFAM" id="SSF46689">
    <property type="entry name" value="Homeodomain-like"/>
    <property type="match status" value="1"/>
</dbReference>
<feature type="compositionally biased region" description="Acidic residues" evidence="10">
    <location>
        <begin position="54"/>
        <end position="65"/>
    </location>
</feature>
<feature type="region of interest" description="Disordered" evidence="10">
    <location>
        <begin position="20"/>
        <end position="125"/>
    </location>
</feature>
<sequence>MDYDLQLSLGTKVLPLSFPEKRRWPESPDSMAPSTVKRTKSAVKGIDVNKLPTEDWDVAGVEEEATISSPVSAVSSVSAEKRPPREETDENDRGDCSGGEPTATSTASDDDEGENGSKKKLRLSKEQSSVLEESFKKHSTLNPKQKLALSSVVNLTPRQVEVWFQNRRARTKLKQTEWDCEYLKRYCEKLTEENRRLHIDVNELRTLRLSQSPNLFAPPTTISICQLCQQTSTGTINPQPQEADAVKGERKSGNGIEWRCPAPPQKQPHVFFPHRPTAMLAWSSTSTGSVVPFPDARSQR</sequence>
<evidence type="ECO:0000256" key="9">
    <source>
        <dbReference type="RuleBase" id="RU000682"/>
    </source>
</evidence>
<evidence type="ECO:0000256" key="5">
    <source>
        <dbReference type="ARBA" id="ARBA00023155"/>
    </source>
</evidence>
<keyword evidence="5 8" id="KW-0371">Homeobox</keyword>
<keyword evidence="4 8" id="KW-0238">DNA-binding</keyword>
<keyword evidence="6" id="KW-0804">Transcription</keyword>
<dbReference type="Pfam" id="PF04618">
    <property type="entry name" value="HD-ZIP_N"/>
    <property type="match status" value="1"/>
</dbReference>
<dbReference type="GO" id="GO:0043565">
    <property type="term" value="F:sequence-specific DNA binding"/>
    <property type="evidence" value="ECO:0007669"/>
    <property type="project" value="InterPro"/>
</dbReference>
<evidence type="ECO:0000256" key="8">
    <source>
        <dbReference type="PROSITE-ProRule" id="PRU00108"/>
    </source>
</evidence>
<dbReference type="OrthoDB" id="6159439at2759"/>
<evidence type="ECO:0000256" key="1">
    <source>
        <dbReference type="ARBA" id="ARBA00004123"/>
    </source>
</evidence>
<dbReference type="InterPro" id="IPR017970">
    <property type="entry name" value="Homeobox_CS"/>
</dbReference>
<dbReference type="Pfam" id="PF00046">
    <property type="entry name" value="Homeodomain"/>
    <property type="match status" value="1"/>
</dbReference>
<dbReference type="AlphaFoldDB" id="A0A0K9NH40"/>
<dbReference type="PROSITE" id="PS50071">
    <property type="entry name" value="HOMEOBOX_2"/>
    <property type="match status" value="1"/>
</dbReference>
<evidence type="ECO:0000256" key="3">
    <source>
        <dbReference type="ARBA" id="ARBA00023015"/>
    </source>
</evidence>
<dbReference type="InterPro" id="IPR003106">
    <property type="entry name" value="Leu_zip_homeo"/>
</dbReference>
<dbReference type="InterPro" id="IPR006712">
    <property type="entry name" value="HD-ZIP_N"/>
</dbReference>
<dbReference type="InterPro" id="IPR001356">
    <property type="entry name" value="HD"/>
</dbReference>
<dbReference type="SMART" id="SM00389">
    <property type="entry name" value="HOX"/>
    <property type="match status" value="1"/>
</dbReference>
<dbReference type="Pfam" id="PF02183">
    <property type="entry name" value="HALZ"/>
    <property type="match status" value="1"/>
</dbReference>
<dbReference type="Gene3D" id="1.10.10.60">
    <property type="entry name" value="Homeodomain-like"/>
    <property type="match status" value="1"/>
</dbReference>
<evidence type="ECO:0000256" key="4">
    <source>
        <dbReference type="ARBA" id="ARBA00023125"/>
    </source>
</evidence>
<comment type="similarity">
    <text evidence="2">Belongs to the HD-ZIP homeobox family. Class II subfamily.</text>
</comment>
<feature type="DNA-binding region" description="Homeobox" evidence="8">
    <location>
        <begin position="116"/>
        <end position="175"/>
    </location>
</feature>
<accession>A0A0K9NH40</accession>
<keyword evidence="13" id="KW-1185">Reference proteome</keyword>
<dbReference type="GO" id="GO:0005634">
    <property type="term" value="C:nucleus"/>
    <property type="evidence" value="ECO:0007669"/>
    <property type="project" value="UniProtKB-SubCell"/>
</dbReference>
<comment type="caution">
    <text evidence="12">The sequence shown here is derived from an EMBL/GenBank/DDBJ whole genome shotgun (WGS) entry which is preliminary data.</text>
</comment>
<name>A0A0K9NH40_ZOSMR</name>
<dbReference type="InterPro" id="IPR050762">
    <property type="entry name" value="HD-ZIP_Homeobox_LZ_Class_II"/>
</dbReference>
<proteinExistence type="inferred from homology"/>
<feature type="domain" description="Homeobox" evidence="11">
    <location>
        <begin position="114"/>
        <end position="174"/>
    </location>
</feature>
<dbReference type="PROSITE" id="PS00027">
    <property type="entry name" value="HOMEOBOX_1"/>
    <property type="match status" value="1"/>
</dbReference>
<evidence type="ECO:0000313" key="12">
    <source>
        <dbReference type="EMBL" id="KMZ56081.1"/>
    </source>
</evidence>
<comment type="subcellular location">
    <subcellularLocation>
        <location evidence="1 8 9">Nucleus</location>
    </subcellularLocation>
</comment>
<dbReference type="SMART" id="SM00340">
    <property type="entry name" value="HALZ"/>
    <property type="match status" value="1"/>
</dbReference>
<evidence type="ECO:0000313" key="13">
    <source>
        <dbReference type="Proteomes" id="UP000036987"/>
    </source>
</evidence>
<feature type="region of interest" description="Disordered" evidence="10">
    <location>
        <begin position="247"/>
        <end position="271"/>
    </location>
</feature>
<feature type="compositionally biased region" description="Basic and acidic residues" evidence="10">
    <location>
        <begin position="79"/>
        <end position="95"/>
    </location>
</feature>
<gene>
    <name evidence="12" type="ORF">ZOSMA_99G00110</name>
</gene>
<dbReference type="InterPro" id="IPR009057">
    <property type="entry name" value="Homeodomain-like_sf"/>
</dbReference>
<organism evidence="12 13">
    <name type="scientific">Zostera marina</name>
    <name type="common">Eelgrass</name>
    <dbReference type="NCBI Taxonomy" id="29655"/>
    <lineage>
        <taxon>Eukaryota</taxon>
        <taxon>Viridiplantae</taxon>
        <taxon>Streptophyta</taxon>
        <taxon>Embryophyta</taxon>
        <taxon>Tracheophyta</taxon>
        <taxon>Spermatophyta</taxon>
        <taxon>Magnoliopsida</taxon>
        <taxon>Liliopsida</taxon>
        <taxon>Zosteraceae</taxon>
        <taxon>Zostera</taxon>
    </lineage>
</organism>
<keyword evidence="3" id="KW-0805">Transcription regulation</keyword>
<evidence type="ECO:0000259" key="11">
    <source>
        <dbReference type="PROSITE" id="PS50071"/>
    </source>
</evidence>
<keyword evidence="7 8" id="KW-0539">Nucleus</keyword>
<dbReference type="CDD" id="cd00086">
    <property type="entry name" value="homeodomain"/>
    <property type="match status" value="1"/>
</dbReference>
<evidence type="ECO:0000256" key="7">
    <source>
        <dbReference type="ARBA" id="ARBA00023242"/>
    </source>
</evidence>